<proteinExistence type="predicted"/>
<dbReference type="InterPro" id="IPR025657">
    <property type="entry name" value="RadC_JAB"/>
</dbReference>
<protein>
    <submittedName>
        <fullName evidence="7">DNA repair protein RadC</fullName>
    </submittedName>
</protein>
<dbReference type="PROSITE" id="PS01302">
    <property type="entry name" value="UPF0758"/>
    <property type="match status" value="1"/>
</dbReference>
<dbReference type="RefSeq" id="WP_115389247.1">
    <property type="nucleotide sequence ID" value="NZ_JADZHC010000023.1"/>
</dbReference>
<evidence type="ECO:0000256" key="3">
    <source>
        <dbReference type="ARBA" id="ARBA00022801"/>
    </source>
</evidence>
<organism evidence="7 8">
    <name type="scientific">Shewanella algae</name>
    <dbReference type="NCBI Taxonomy" id="38313"/>
    <lineage>
        <taxon>Bacteria</taxon>
        <taxon>Pseudomonadati</taxon>
        <taxon>Pseudomonadota</taxon>
        <taxon>Gammaproteobacteria</taxon>
        <taxon>Alteromonadales</taxon>
        <taxon>Shewanellaceae</taxon>
        <taxon>Shewanella</taxon>
    </lineage>
</organism>
<dbReference type="InterPro" id="IPR037518">
    <property type="entry name" value="MPN"/>
</dbReference>
<dbReference type="InterPro" id="IPR020891">
    <property type="entry name" value="UPF0758_CS"/>
</dbReference>
<gene>
    <name evidence="7" type="ORF">NCTC10738_00856</name>
</gene>
<dbReference type="SUPFAM" id="SSF102712">
    <property type="entry name" value="JAB1/MPN domain"/>
    <property type="match status" value="1"/>
</dbReference>
<dbReference type="CDD" id="cd08071">
    <property type="entry name" value="MPN_DUF2466"/>
    <property type="match status" value="1"/>
</dbReference>
<dbReference type="PROSITE" id="PS50249">
    <property type="entry name" value="MPN"/>
    <property type="match status" value="1"/>
</dbReference>
<evidence type="ECO:0000256" key="1">
    <source>
        <dbReference type="ARBA" id="ARBA00022670"/>
    </source>
</evidence>
<keyword evidence="3" id="KW-0378">Hydrolase</keyword>
<evidence type="ECO:0000256" key="2">
    <source>
        <dbReference type="ARBA" id="ARBA00022723"/>
    </source>
</evidence>
<dbReference type="InterPro" id="IPR001405">
    <property type="entry name" value="UPF0758"/>
</dbReference>
<keyword evidence="4" id="KW-0862">Zinc</keyword>
<keyword evidence="2" id="KW-0479">Metal-binding</keyword>
<dbReference type="Gene3D" id="3.40.140.10">
    <property type="entry name" value="Cytidine Deaminase, domain 2"/>
    <property type="match status" value="1"/>
</dbReference>
<dbReference type="AlphaFoldDB" id="A0A379Z3K9"/>
<evidence type="ECO:0000313" key="7">
    <source>
        <dbReference type="EMBL" id="SUI54229.1"/>
    </source>
</evidence>
<keyword evidence="5" id="KW-0482">Metalloprotease</keyword>
<sequence length="148" mass="16700">MAIIREINVKYQFREINSELAEKELKRPAQTAEVFDYLKYESKEVFVVANLTSQNTINCVEVVAIGTVNSISMRAVEVLRSAVILNMPSVILIHNHPSGNPEPSRHDIAFTRKVVEAGKLLDITVIDHVIIGLNQHHSLRESHSDIFE</sequence>
<accession>A0A379Z3K9</accession>
<evidence type="ECO:0000313" key="8">
    <source>
        <dbReference type="Proteomes" id="UP000254069"/>
    </source>
</evidence>
<feature type="domain" description="MPN" evidence="6">
    <location>
        <begin position="14"/>
        <end position="145"/>
    </location>
</feature>
<dbReference type="GO" id="GO:0008237">
    <property type="term" value="F:metallopeptidase activity"/>
    <property type="evidence" value="ECO:0007669"/>
    <property type="project" value="UniProtKB-KW"/>
</dbReference>
<evidence type="ECO:0000256" key="4">
    <source>
        <dbReference type="ARBA" id="ARBA00022833"/>
    </source>
</evidence>
<dbReference type="GO" id="GO:0046872">
    <property type="term" value="F:metal ion binding"/>
    <property type="evidence" value="ECO:0007669"/>
    <property type="project" value="UniProtKB-KW"/>
</dbReference>
<name>A0A379Z3K9_9GAMM</name>
<dbReference type="GO" id="GO:0006508">
    <property type="term" value="P:proteolysis"/>
    <property type="evidence" value="ECO:0007669"/>
    <property type="project" value="UniProtKB-KW"/>
</dbReference>
<evidence type="ECO:0000259" key="6">
    <source>
        <dbReference type="PROSITE" id="PS50249"/>
    </source>
</evidence>
<dbReference type="PANTHER" id="PTHR30471:SF3">
    <property type="entry name" value="UPF0758 PROTEIN YEES-RELATED"/>
    <property type="match status" value="1"/>
</dbReference>
<dbReference type="PANTHER" id="PTHR30471">
    <property type="entry name" value="DNA REPAIR PROTEIN RADC"/>
    <property type="match status" value="1"/>
</dbReference>
<dbReference type="Proteomes" id="UP000254069">
    <property type="component" value="Unassembled WGS sequence"/>
</dbReference>
<dbReference type="EMBL" id="UGYO01000001">
    <property type="protein sequence ID" value="SUI54229.1"/>
    <property type="molecule type" value="Genomic_DNA"/>
</dbReference>
<keyword evidence="1" id="KW-0645">Protease</keyword>
<reference evidence="7 8" key="1">
    <citation type="submission" date="2018-06" db="EMBL/GenBank/DDBJ databases">
        <authorList>
            <consortium name="Pathogen Informatics"/>
            <person name="Doyle S."/>
        </authorList>
    </citation>
    <scope>NUCLEOTIDE SEQUENCE [LARGE SCALE GENOMIC DNA]</scope>
    <source>
        <strain evidence="7 8">NCTC10738</strain>
    </source>
</reference>
<dbReference type="Pfam" id="PF04002">
    <property type="entry name" value="RadC"/>
    <property type="match status" value="1"/>
</dbReference>
<evidence type="ECO:0000256" key="5">
    <source>
        <dbReference type="ARBA" id="ARBA00023049"/>
    </source>
</evidence>
<keyword evidence="8" id="KW-1185">Reference proteome</keyword>